<feature type="transmembrane region" description="Helical" evidence="9">
    <location>
        <begin position="308"/>
        <end position="327"/>
    </location>
</feature>
<evidence type="ECO:0000256" key="5">
    <source>
        <dbReference type="ARBA" id="ARBA00022573"/>
    </source>
</evidence>
<evidence type="ECO:0000256" key="9">
    <source>
        <dbReference type="HAMAP-Rule" id="MF_00024"/>
    </source>
</evidence>
<comment type="subcellular location">
    <subcellularLocation>
        <location evidence="1 9">Cell membrane</location>
        <topology evidence="1 9">Multi-pass membrane protein</topology>
    </subcellularLocation>
</comment>
<comment type="function">
    <text evidence="9">Converts cobyric acid to cobinamide by the addition of aminopropanol on the F carboxylic group.</text>
</comment>
<keyword evidence="8 9" id="KW-0472">Membrane</keyword>
<comment type="pathway">
    <text evidence="2 9">Cofactor biosynthesis; adenosylcobalamin biosynthesis.</text>
</comment>
<accession>A0A5B2VRJ8</accession>
<evidence type="ECO:0000313" key="10">
    <source>
        <dbReference type="EMBL" id="KAA2242373.1"/>
    </source>
</evidence>
<feature type="transmembrane region" description="Helical" evidence="9">
    <location>
        <begin position="60"/>
        <end position="80"/>
    </location>
</feature>
<dbReference type="GO" id="GO:0015420">
    <property type="term" value="F:ABC-type vitamin B12 transporter activity"/>
    <property type="evidence" value="ECO:0007669"/>
    <property type="project" value="UniProtKB-UniRule"/>
</dbReference>
<name>A0A5B2VRJ8_9HYPH</name>
<keyword evidence="5 9" id="KW-0169">Cobalamin biosynthesis</keyword>
<reference evidence="10 11" key="1">
    <citation type="submission" date="2019-09" db="EMBL/GenBank/DDBJ databases">
        <title>Salinarimonas rosea gen. nov., sp. nov., a new member of the a-2 subgroup of the Proteobacteria.</title>
        <authorList>
            <person name="Liu J."/>
        </authorList>
    </citation>
    <scope>NUCLEOTIDE SEQUENCE [LARGE SCALE GENOMIC DNA]</scope>
    <source>
        <strain evidence="10 11">BN140002</strain>
    </source>
</reference>
<dbReference type="GO" id="GO:0005886">
    <property type="term" value="C:plasma membrane"/>
    <property type="evidence" value="ECO:0007669"/>
    <property type="project" value="UniProtKB-SubCell"/>
</dbReference>
<evidence type="ECO:0000256" key="8">
    <source>
        <dbReference type="ARBA" id="ARBA00023136"/>
    </source>
</evidence>
<feature type="transmembrane region" description="Helical" evidence="9">
    <location>
        <begin position="28"/>
        <end position="48"/>
    </location>
</feature>
<dbReference type="PANTHER" id="PTHR34308:SF1">
    <property type="entry name" value="COBALAMIN BIOSYNTHESIS PROTEIN CBIB"/>
    <property type="match status" value="1"/>
</dbReference>
<dbReference type="InterPro" id="IPR004485">
    <property type="entry name" value="Cobalamin_biosynth_CobD/CbiB"/>
</dbReference>
<dbReference type="NCBIfam" id="TIGR00380">
    <property type="entry name" value="cobal_cbiB"/>
    <property type="match status" value="1"/>
</dbReference>
<dbReference type="GO" id="GO:0048472">
    <property type="term" value="F:threonine-phosphate decarboxylase activity"/>
    <property type="evidence" value="ECO:0007669"/>
    <property type="project" value="InterPro"/>
</dbReference>
<dbReference type="UniPathway" id="UPA00148"/>
<dbReference type="Proteomes" id="UP000323142">
    <property type="component" value="Unassembled WGS sequence"/>
</dbReference>
<dbReference type="EMBL" id="VUOA01000006">
    <property type="protein sequence ID" value="KAA2242373.1"/>
    <property type="molecule type" value="Genomic_DNA"/>
</dbReference>
<evidence type="ECO:0000313" key="11">
    <source>
        <dbReference type="Proteomes" id="UP000323142"/>
    </source>
</evidence>
<organism evidence="10 11">
    <name type="scientific">Salinarimonas soli</name>
    <dbReference type="NCBI Taxonomy" id="1638099"/>
    <lineage>
        <taxon>Bacteria</taxon>
        <taxon>Pseudomonadati</taxon>
        <taxon>Pseudomonadota</taxon>
        <taxon>Alphaproteobacteria</taxon>
        <taxon>Hyphomicrobiales</taxon>
        <taxon>Salinarimonadaceae</taxon>
        <taxon>Salinarimonas</taxon>
    </lineage>
</organism>
<evidence type="ECO:0000256" key="2">
    <source>
        <dbReference type="ARBA" id="ARBA00004953"/>
    </source>
</evidence>
<protein>
    <recommendedName>
        <fullName evidence="9">Cobalamin biosynthesis protein CobD</fullName>
    </recommendedName>
</protein>
<comment type="similarity">
    <text evidence="3 9">Belongs to the CobD/CbiB family.</text>
</comment>
<dbReference type="GO" id="GO:0009236">
    <property type="term" value="P:cobalamin biosynthetic process"/>
    <property type="evidence" value="ECO:0007669"/>
    <property type="project" value="UniProtKB-UniRule"/>
</dbReference>
<evidence type="ECO:0000256" key="7">
    <source>
        <dbReference type="ARBA" id="ARBA00022989"/>
    </source>
</evidence>
<comment type="caution">
    <text evidence="9">Lacks conserved residue(s) required for the propagation of feature annotation.</text>
</comment>
<dbReference type="Pfam" id="PF03186">
    <property type="entry name" value="CobD_Cbib"/>
    <property type="match status" value="1"/>
</dbReference>
<keyword evidence="4 9" id="KW-1003">Cell membrane</keyword>
<keyword evidence="11" id="KW-1185">Reference proteome</keyword>
<dbReference type="AlphaFoldDB" id="A0A5B2VRJ8"/>
<comment type="caution">
    <text evidence="10">The sequence shown here is derived from an EMBL/GenBank/DDBJ whole genome shotgun (WGS) entry which is preliminary data.</text>
</comment>
<evidence type="ECO:0000256" key="6">
    <source>
        <dbReference type="ARBA" id="ARBA00022692"/>
    </source>
</evidence>
<keyword evidence="7 9" id="KW-1133">Transmembrane helix</keyword>
<dbReference type="PANTHER" id="PTHR34308">
    <property type="entry name" value="COBALAMIN BIOSYNTHESIS PROTEIN CBIB"/>
    <property type="match status" value="1"/>
</dbReference>
<keyword evidence="6 9" id="KW-0812">Transmembrane</keyword>
<evidence type="ECO:0000256" key="3">
    <source>
        <dbReference type="ARBA" id="ARBA00006263"/>
    </source>
</evidence>
<dbReference type="HAMAP" id="MF_00024">
    <property type="entry name" value="CobD_CbiB"/>
    <property type="match status" value="1"/>
</dbReference>
<proteinExistence type="inferred from homology"/>
<gene>
    <name evidence="9 10" type="primary">cobD</name>
    <name evidence="10" type="ORF">F0L46_03175</name>
</gene>
<dbReference type="RefSeq" id="WP_149815644.1">
    <property type="nucleotide sequence ID" value="NZ_VUOA01000006.1"/>
</dbReference>
<sequence length="328" mass="34102">MLPPDTLTLLVLALLAEAAVGYPARVYTWIGHPVTWIGAGIALLDRDLNREAWSAPRRRAAGVAALAILLAVTGLAGLAITAVLAPFGLVGLTIAAVLASTLLAQRSLHEHVAAVSAGLRAGGLEGGRAAVSMIVGRNPRTLDEAGVCRAAIESLAENFSDGIVAPAFWIGAGGLTGGLLYKAANTADSMIGHRTPRHEAFGWAAARFDDLVNLPASRLTALLLVAAAAIHRDASAGEAWRAVRRDARHHRSPNAGWPEAAMAGALGLRLAGPRVYGETRVEDRWMGDGSPEASAADIDRALALYRTACGLLLGLAVALAGVAWLIWR</sequence>
<evidence type="ECO:0000256" key="1">
    <source>
        <dbReference type="ARBA" id="ARBA00004651"/>
    </source>
</evidence>
<dbReference type="OrthoDB" id="9811967at2"/>
<reference evidence="10 11" key="2">
    <citation type="submission" date="2019-09" db="EMBL/GenBank/DDBJ databases">
        <authorList>
            <person name="Jin C."/>
        </authorList>
    </citation>
    <scope>NUCLEOTIDE SEQUENCE [LARGE SCALE GENOMIC DNA]</scope>
    <source>
        <strain evidence="10 11">BN140002</strain>
    </source>
</reference>
<evidence type="ECO:0000256" key="4">
    <source>
        <dbReference type="ARBA" id="ARBA00022475"/>
    </source>
</evidence>